<dbReference type="HOGENOM" id="CLU_1911422_0_0_1"/>
<dbReference type="MassIVE" id="A0A0C4DGD5"/>
<name>A0A0C4DGD5_HUMAN</name>
<evidence type="ECO:0000313" key="3">
    <source>
        <dbReference type="Proteomes" id="UP000005640"/>
    </source>
</evidence>
<reference evidence="2" key="5">
    <citation type="submission" date="2025-08" db="UniProtKB">
        <authorList>
            <consortium name="Ensembl"/>
        </authorList>
    </citation>
    <scope>IDENTIFICATION</scope>
</reference>
<reference evidence="2 3" key="4">
    <citation type="journal article" date="2006" name="Nature">
        <title>DNA sequence and analysis of human chromosome 8.</title>
        <authorList>
            <person name="Nusbaum C."/>
            <person name="Mikkelsen T.S."/>
            <person name="Zody M.C."/>
            <person name="Asakawa S."/>
            <person name="Taudien S."/>
            <person name="Garber M."/>
            <person name="Kodira C.D."/>
            <person name="Schueler M.G."/>
            <person name="Shimizu A."/>
            <person name="Whittaker C.A."/>
            <person name="Chang J.L."/>
            <person name="Cuomo C.A."/>
            <person name="Dewar K."/>
            <person name="FitzGerald M.G."/>
            <person name="Yang X."/>
            <person name="Allen N.R."/>
            <person name="Anderson S."/>
            <person name="Asakawa T."/>
            <person name="Blechschmidt K."/>
            <person name="Bloom T."/>
            <person name="Borowsky M.L."/>
            <person name="Butler J."/>
            <person name="Cook A."/>
            <person name="Corum B."/>
            <person name="DeArellano K."/>
            <person name="DeCaprio D."/>
            <person name="Dooley K.T."/>
            <person name="Dorris L.III."/>
            <person name="Engels R."/>
            <person name="Glockner G."/>
            <person name="Hafez N."/>
            <person name="Hagopian D.S."/>
            <person name="Hall J.L."/>
            <person name="Ishikawa S.K."/>
            <person name="Jaffe D.B."/>
            <person name="Kamat A."/>
            <person name="Kudoh J."/>
            <person name="Lehmann R."/>
            <person name="Lokitsang T."/>
            <person name="Macdonald P."/>
            <person name="Major J.E."/>
            <person name="Matthews C.D."/>
            <person name="Mauceli E."/>
            <person name="Menzel U."/>
            <person name="Mihalev A.H."/>
            <person name="Minoshima S."/>
            <person name="Murayama Y."/>
            <person name="Naylor J.W."/>
            <person name="Nicol R."/>
            <person name="Nguyen C."/>
            <person name="O'Leary S.B."/>
            <person name="O'Neill K."/>
            <person name="Parker S.C."/>
            <person name="Polley A."/>
            <person name="Raymond C.K."/>
            <person name="Reichwald K."/>
            <person name="Rodriguez J."/>
            <person name="Sasaki T."/>
            <person name="Schilhabel M."/>
            <person name="Siddiqui R."/>
            <person name="Smith C.L."/>
            <person name="Sneddon T.P."/>
            <person name="Talamas J.A."/>
            <person name="Tenzin P."/>
            <person name="Topham K."/>
            <person name="Venkataraman V."/>
            <person name="Wen G."/>
            <person name="Yamazaki S."/>
            <person name="Young S.K."/>
            <person name="Zeng Q."/>
            <person name="Zimmer A.R."/>
            <person name="Rosenthal A."/>
            <person name="Birren B.W."/>
            <person name="Platzer M."/>
            <person name="Shimizu N."/>
            <person name="Lander E.S."/>
        </authorList>
    </citation>
    <scope>NUCLEOTIDE SEQUENCE [LARGE SCALE GENOMIC DNA]</scope>
</reference>
<keyword evidence="4 5" id="KW-1267">Proteomics identification</keyword>
<feature type="compositionally biased region" description="Basic and acidic residues" evidence="1">
    <location>
        <begin position="10"/>
        <end position="22"/>
    </location>
</feature>
<dbReference type="GO" id="GO:0007052">
    <property type="term" value="P:mitotic spindle organization"/>
    <property type="evidence" value="ECO:0007669"/>
    <property type="project" value="InterPro"/>
</dbReference>
<feature type="compositionally biased region" description="Basic and acidic residues" evidence="1">
    <location>
        <begin position="71"/>
        <end position="83"/>
    </location>
</feature>
<dbReference type="AlphaFoldDB" id="A0A0C4DGD5"/>
<evidence type="ECO:0000256" key="1">
    <source>
        <dbReference type="SAM" id="MobiDB-lite"/>
    </source>
</evidence>
<feature type="region of interest" description="Disordered" evidence="1">
    <location>
        <begin position="68"/>
        <end position="102"/>
    </location>
</feature>
<dbReference type="VEuPathDB" id="HostDB:ENSG00000147526"/>
<dbReference type="ChiTaRS" id="TACC1">
    <property type="organism name" value="human"/>
</dbReference>
<dbReference type="PANTHER" id="PTHR13924">
    <property type="entry name" value="TRANSFORMING ACIDIC COILED-COIL CONTAINING PROTEIN 1/2"/>
    <property type="match status" value="1"/>
</dbReference>
<evidence type="ECO:0007829" key="5">
    <source>
        <dbReference type="ProteomicsDB" id="A0A0C4DGD5"/>
    </source>
</evidence>
<dbReference type="GeneTree" id="ENSGT00940000156991"/>
<sequence>MGGSHSQTPRGREPAGERHPRPTETATTEQVKFLCFLLSGCKVKKHETQSLALDACSRDEGAVISQISDISNRDGHATDEEKLASTSCGQKSAGAEVKGEPEEDLEYFECSNVPVSTINHAFSSSEAGIEKETCQKMEEDGSTVL</sequence>
<feature type="non-terminal residue" evidence="2">
    <location>
        <position position="145"/>
    </location>
</feature>
<dbReference type="InterPro" id="IPR039915">
    <property type="entry name" value="TACC"/>
</dbReference>
<reference evidence="2" key="6">
    <citation type="submission" date="2025-09" db="UniProtKB">
        <authorList>
            <consortium name="Ensembl"/>
        </authorList>
    </citation>
    <scope>IDENTIFICATION</scope>
</reference>
<protein>
    <submittedName>
        <fullName evidence="2">Transforming acidic coiled-coil containing protein 1</fullName>
    </submittedName>
</protein>
<proteinExistence type="evidence at protein level"/>
<reference evidence="2 3" key="2">
    <citation type="journal article" date="2004" name="Nature">
        <title>Finishing the euchromatic sequence of the human genome.</title>
        <authorList>
            <consortium name="International Human Genome Sequencing Consortium"/>
        </authorList>
    </citation>
    <scope>NUCLEOTIDE SEQUENCE [LARGE SCALE GENOMIC DNA]</scope>
</reference>
<reference evidence="6" key="3">
    <citation type="journal article" date="2005" name="Nat. Biotechnol.">
        <title>Immunoaffinity profiling of tyrosine phosphorylation in cancer cells.</title>
        <authorList>
            <person name="Rush J."/>
            <person name="Moritz A."/>
            <person name="Lee K.A."/>
            <person name="Guo A."/>
            <person name="Goss V.L."/>
            <person name="Spek E.J."/>
            <person name="Zhang H."/>
            <person name="Zha X.M."/>
            <person name="Polakiewicz R.D."/>
            <person name="Comb M.J."/>
        </authorList>
    </citation>
    <scope>IDENTIFICATION BY MASS SPECTROMETRY [LARGE SCALE ANALYSIS]</scope>
</reference>
<evidence type="ECO:0000313" key="2">
    <source>
        <dbReference type="Ensembl" id="ENSP00000428949.1"/>
    </source>
</evidence>
<reference evidence="2 3" key="1">
    <citation type="journal article" date="2001" name="Nature">
        <title>Initial sequencing and analysis of the human genome.</title>
        <authorList>
            <consortium name="International Human Genome Sequencing Consortium"/>
            <person name="Lander E.S."/>
            <person name="Linton L.M."/>
            <person name="Birren B."/>
            <person name="Nusbaum C."/>
            <person name="Zody M.C."/>
            <person name="Baldwin J."/>
            <person name="Devon K."/>
            <person name="Dewar K."/>
            <person name="Doyle M."/>
            <person name="FitzHugh W."/>
            <person name="Funke R."/>
            <person name="Gage D."/>
            <person name="Harris K."/>
            <person name="Heaford A."/>
            <person name="Howland J."/>
            <person name="Kann L."/>
            <person name="Lehoczky J."/>
            <person name="LeVine R."/>
            <person name="McEwan P."/>
            <person name="McKernan K."/>
            <person name="Meldrim J."/>
            <person name="Mesirov J.P."/>
            <person name="Miranda C."/>
            <person name="Morris W."/>
            <person name="Naylor J."/>
            <person name="Raymond C."/>
            <person name="Rosetti M."/>
            <person name="Santos R."/>
            <person name="Sheridan A."/>
            <person name="Sougnez C."/>
            <person name="Stange-Thomann N."/>
            <person name="Stojanovic N."/>
            <person name="Subramanian A."/>
            <person name="Wyman D."/>
            <person name="Rogers J."/>
            <person name="Sulston J."/>
            <person name="Ainscough R."/>
            <person name="Beck S."/>
            <person name="Bentley D."/>
            <person name="Burton J."/>
            <person name="Clee C."/>
            <person name="Carter N."/>
            <person name="Coulson A."/>
            <person name="Deadman R."/>
            <person name="Deloukas P."/>
            <person name="Dunham A."/>
            <person name="Dunham I."/>
            <person name="Durbin R."/>
            <person name="French L."/>
            <person name="Grafham D."/>
            <person name="Gregory S."/>
            <person name="Hubbard T."/>
            <person name="Humphray S."/>
            <person name="Hunt A."/>
            <person name="Jones M."/>
            <person name="Lloyd C."/>
            <person name="McMurray A."/>
            <person name="Matthews L."/>
            <person name="Mercer S."/>
            <person name="Milne S."/>
            <person name="Mullikin J.C."/>
            <person name="Mungall A."/>
            <person name="Plumb R."/>
            <person name="Ross M."/>
            <person name="Shownkeen R."/>
            <person name="Sims S."/>
            <person name="Waterston R.H."/>
            <person name="Wilson R.K."/>
            <person name="Hillier L.W."/>
            <person name="McPherson J.D."/>
            <person name="Marra M.A."/>
            <person name="Mardis E.R."/>
            <person name="Fulton L.A."/>
            <person name="Chinwalla A.T."/>
            <person name="Pepin K.H."/>
            <person name="Gish W.R."/>
            <person name="Chissoe S.L."/>
            <person name="Wendl M.C."/>
            <person name="Delehaunty K.D."/>
            <person name="Miner T.L."/>
            <person name="Delehaunty A."/>
            <person name="Kramer J.B."/>
            <person name="Cook L.L."/>
            <person name="Fulton R.S."/>
            <person name="Johnson D.L."/>
            <person name="Minx P.J."/>
            <person name="Clifton S.W."/>
            <person name="Hawkins T."/>
            <person name="Branscomb E."/>
            <person name="Predki P."/>
            <person name="Richardson P."/>
            <person name="Wenning S."/>
            <person name="Slezak T."/>
            <person name="Doggett N."/>
            <person name="Cheng J.F."/>
            <person name="Olsen A."/>
            <person name="Lucas S."/>
            <person name="Elkin C."/>
            <person name="Uberbacher E."/>
            <person name="Frazier M."/>
            <person name="Gibbs R.A."/>
            <person name="Muzny D.M."/>
            <person name="Scherer S.E."/>
            <person name="Bouck J.B."/>
            <person name="Sodergren E.J."/>
            <person name="Worley K.C."/>
            <person name="Rives C.M."/>
            <person name="Gorrell J.H."/>
            <person name="Metzker M.L."/>
            <person name="Naylor S.L."/>
            <person name="Kucherlapati R.S."/>
            <person name="Nelson D.L."/>
            <person name="Weinstock G.M."/>
            <person name="Sakaki Y."/>
            <person name="Fujiyama A."/>
            <person name="Hattori M."/>
            <person name="Yada T."/>
            <person name="Toyoda A."/>
            <person name="Itoh T."/>
            <person name="Kawagoe C."/>
            <person name="Watanabe H."/>
            <person name="Totoki Y."/>
            <person name="Taylor T."/>
            <person name="Weissenbach J."/>
            <person name="Heilig R."/>
            <person name="Saurin W."/>
            <person name="Artiguenave F."/>
            <person name="Brottier P."/>
            <person name="Bruls T."/>
            <person name="Pelletier E."/>
            <person name="Robert C."/>
            <person name="Wincker P."/>
            <person name="Smith D.R."/>
            <person name="Doucette-Stamm L."/>
            <person name="Rubenfield M."/>
            <person name="Weinstock K."/>
            <person name="Lee H.M."/>
            <person name="Dubois J."/>
            <person name="Rosenthal A."/>
            <person name="Platzer M."/>
            <person name="Nyakatura G."/>
            <person name="Taudien S."/>
            <person name="Rump A."/>
            <person name="Yang H."/>
            <person name="Yu J."/>
            <person name="Wang J."/>
            <person name="Huang G."/>
            <person name="Gu J."/>
            <person name="Hood L."/>
            <person name="Rowen L."/>
            <person name="Madan A."/>
            <person name="Qin S."/>
            <person name="Davis R.W."/>
            <person name="Federspiel N.A."/>
            <person name="Abola A.P."/>
            <person name="Proctor M.J."/>
            <person name="Myers R.M."/>
            <person name="Schmutz J."/>
            <person name="Dickson M."/>
            <person name="Grimwood J."/>
            <person name="Cox D.R."/>
            <person name="Olson M.V."/>
            <person name="Kaul R."/>
            <person name="Raymond C."/>
            <person name="Shimizu N."/>
            <person name="Kawasaki K."/>
            <person name="Minoshima S."/>
            <person name="Evans G.A."/>
            <person name="Athanasiou M."/>
            <person name="Schultz R."/>
            <person name="Roe B.A."/>
            <person name="Chen F."/>
            <person name="Pan H."/>
            <person name="Ramser J."/>
            <person name="Lehrach H."/>
            <person name="Reinhardt R."/>
            <person name="McCombie W.R."/>
            <person name="de la Bastide M."/>
            <person name="Dedhia N."/>
            <person name="Blocker H."/>
            <person name="Hornischer K."/>
            <person name="Nordsiek G."/>
            <person name="Agarwala R."/>
            <person name="Aravind L."/>
            <person name="Bailey J.A."/>
            <person name="Bateman A."/>
            <person name="Batzoglou S."/>
            <person name="Birney E."/>
            <person name="Bork P."/>
            <person name="Brown D.G."/>
            <person name="Burge C.B."/>
            <person name="Cerutti L."/>
            <person name="Chen H.C."/>
            <person name="Church D."/>
            <person name="Clamp M."/>
            <person name="Copley R.R."/>
            <person name="Doerks T."/>
            <person name="Eddy S.R."/>
            <person name="Eichler E.E."/>
            <person name="Furey T.S."/>
            <person name="Galagan J."/>
            <person name="Gilbert J.G."/>
            <person name="Harmon C."/>
            <person name="Hayashizaki Y."/>
            <person name="Haussler D."/>
            <person name="Hermjakob H."/>
            <person name="Hokamp K."/>
            <person name="Jang W."/>
            <person name="Johnson L.S."/>
            <person name="Jones T.A."/>
            <person name="Kasif S."/>
            <person name="Kaspryzk A."/>
            <person name="Kennedy S."/>
            <person name="Kent W.J."/>
            <person name="Kitts P."/>
            <person name="Koonin E.V."/>
            <person name="Korf I."/>
            <person name="Kulp D."/>
            <person name="Lancet D."/>
            <person name="Lowe T.M."/>
            <person name="McLysaght A."/>
            <person name="Mikkelsen T."/>
            <person name="Moran J.V."/>
            <person name="Mulder N."/>
            <person name="Pollara V.J."/>
            <person name="Ponting C.P."/>
            <person name="Schuler G."/>
            <person name="Schultz J."/>
            <person name="Slater G."/>
            <person name="Smit A.F."/>
            <person name="Stupka E."/>
            <person name="Szustakowski J."/>
            <person name="Thierry-Mieg D."/>
            <person name="Thierry-Mieg J."/>
            <person name="Wagner L."/>
            <person name="Wallis J."/>
            <person name="Wheeler R."/>
            <person name="Williams A."/>
            <person name="Wolf Y.I."/>
            <person name="Wolfe K.H."/>
            <person name="Yang S.P."/>
            <person name="Yeh R.F."/>
            <person name="Collins F."/>
            <person name="Guyer M.S."/>
            <person name="Peterson J."/>
            <person name="Felsenfeld A."/>
            <person name="Wetterstrand K.A."/>
            <person name="Patrinos A."/>
            <person name="Morgan M.J."/>
            <person name="de Jong P."/>
            <person name="Catanese J.J."/>
            <person name="Osoegawa K."/>
            <person name="Shizuya H."/>
            <person name="Choi S."/>
            <person name="Chen Y.J."/>
        </authorList>
    </citation>
    <scope>NUCLEOTIDE SEQUENCE [LARGE SCALE GENOMIC DNA]</scope>
</reference>
<evidence type="ECO:0007829" key="6">
    <source>
        <dbReference type="PubMed" id="15592455"/>
    </source>
</evidence>
<keyword evidence="3" id="KW-1185">Reference proteome</keyword>
<organism evidence="2 3">
    <name type="scientific">Homo sapiens</name>
    <name type="common">Human</name>
    <dbReference type="NCBI Taxonomy" id="9606"/>
    <lineage>
        <taxon>Eukaryota</taxon>
        <taxon>Metazoa</taxon>
        <taxon>Chordata</taxon>
        <taxon>Craniata</taxon>
        <taxon>Vertebrata</taxon>
        <taxon>Euteleostomi</taxon>
        <taxon>Mammalia</taxon>
        <taxon>Eutheria</taxon>
        <taxon>Euarchontoglires</taxon>
        <taxon>Primates</taxon>
        <taxon>Haplorrhini</taxon>
        <taxon>Catarrhini</taxon>
        <taxon>Hominidae</taxon>
        <taxon>Homo</taxon>
    </lineage>
</organism>
<dbReference type="Antibodypedia" id="4470">
    <property type="antibodies" value="241 antibodies from 32 providers"/>
</dbReference>
<dbReference type="Bgee" id="ENSG00000147526">
    <property type="expression patterns" value="Expressed in middle temporal gyrus and 214 other cell types or tissues"/>
</dbReference>
<accession>A0A0C4DGD5</accession>
<dbReference type="HGNC" id="HGNC:11522">
    <property type="gene designation" value="TACC1"/>
</dbReference>
<dbReference type="Ensembl" id="ENST00000521050.5">
    <property type="protein sequence ID" value="ENSP00000428949.1"/>
    <property type="gene ID" value="ENSG00000147526.21"/>
</dbReference>
<evidence type="ECO:0007829" key="4">
    <source>
        <dbReference type="PeptideAtlas" id="A0A0C4DGD5"/>
    </source>
</evidence>
<dbReference type="EMBL" id="AC067817">
    <property type="status" value="NOT_ANNOTATED_CDS"/>
    <property type="molecule type" value="Genomic_DNA"/>
</dbReference>
<dbReference type="OpenTargets" id="ENSG00000147526"/>
<dbReference type="Proteomes" id="UP000005640">
    <property type="component" value="Chromosome 8"/>
</dbReference>
<dbReference type="PANTHER" id="PTHR13924:SF12">
    <property type="entry name" value="TRANSFORMING ACIDIC COILED-COIL-CONTAINING PROTEIN 1"/>
    <property type="match status" value="1"/>
</dbReference>
<dbReference type="EMBL" id="AC016813">
    <property type="status" value="NOT_ANNOTATED_CDS"/>
    <property type="molecule type" value="Genomic_DNA"/>
</dbReference>
<dbReference type="ExpressionAtlas" id="A0A0C4DGD5">
    <property type="expression patterns" value="baseline and differential"/>
</dbReference>
<dbReference type="OrthoDB" id="10255048at2759"/>
<gene>
    <name evidence="2" type="primary">TACC1</name>
</gene>
<dbReference type="Ensembl" id="ENST00000521050.5">
    <property type="protein sequence ID" value="ENSP00000428949.1"/>
    <property type="gene ID" value="ENSG00000147526.20"/>
</dbReference>
<feature type="region of interest" description="Disordered" evidence="1">
    <location>
        <begin position="1"/>
        <end position="26"/>
    </location>
</feature>